<evidence type="ECO:0000259" key="4">
    <source>
        <dbReference type="Pfam" id="PF08450"/>
    </source>
</evidence>
<proteinExistence type="inferred from homology"/>
<evidence type="ECO:0000256" key="3">
    <source>
        <dbReference type="PIRSR" id="PIRSR605511-2"/>
    </source>
</evidence>
<feature type="binding site" evidence="3">
    <location>
        <position position="203"/>
    </location>
    <ligand>
        <name>a divalent metal cation</name>
        <dbReference type="ChEBI" id="CHEBI:60240"/>
    </ligand>
</feature>
<keyword evidence="3" id="KW-0862">Zinc</keyword>
<keyword evidence="6" id="KW-1185">Reference proteome</keyword>
<dbReference type="AlphaFoldDB" id="A0A8J2YSN6"/>
<feature type="binding site" evidence="3">
    <location>
        <position position="103"/>
    </location>
    <ligand>
        <name>substrate</name>
    </ligand>
</feature>
<gene>
    <name evidence="5" type="ORF">GCM10011611_22030</name>
</gene>
<feature type="binding site" evidence="3">
    <location>
        <position position="18"/>
    </location>
    <ligand>
        <name>a divalent metal cation</name>
        <dbReference type="ChEBI" id="CHEBI:60240"/>
    </ligand>
</feature>
<dbReference type="Gene3D" id="2.120.10.30">
    <property type="entry name" value="TolB, C-terminal domain"/>
    <property type="match status" value="1"/>
</dbReference>
<evidence type="ECO:0000256" key="2">
    <source>
        <dbReference type="PIRSR" id="PIRSR605511-1"/>
    </source>
</evidence>
<reference evidence="5" key="2">
    <citation type="submission" date="2020-09" db="EMBL/GenBank/DDBJ databases">
        <authorList>
            <person name="Sun Q."/>
            <person name="Zhou Y."/>
        </authorList>
    </citation>
    <scope>NUCLEOTIDE SEQUENCE</scope>
    <source>
        <strain evidence="5">CGMCC 1.15725</strain>
    </source>
</reference>
<comment type="caution">
    <text evidence="5">The sequence shown here is derived from an EMBL/GenBank/DDBJ whole genome shotgun (WGS) entry which is preliminary data.</text>
</comment>
<comment type="similarity">
    <text evidence="1">Belongs to the SMP-30/CGR1 family.</text>
</comment>
<dbReference type="PANTHER" id="PTHR10907">
    <property type="entry name" value="REGUCALCIN"/>
    <property type="match status" value="1"/>
</dbReference>
<feature type="active site" description="Proton donor/acceptor" evidence="2">
    <location>
        <position position="203"/>
    </location>
</feature>
<dbReference type="Pfam" id="PF08450">
    <property type="entry name" value="SGL"/>
    <property type="match status" value="1"/>
</dbReference>
<dbReference type="GO" id="GO:0005509">
    <property type="term" value="F:calcium ion binding"/>
    <property type="evidence" value="ECO:0007669"/>
    <property type="project" value="TreeGrafter"/>
</dbReference>
<dbReference type="SUPFAM" id="SSF63829">
    <property type="entry name" value="Calcium-dependent phosphotriesterase"/>
    <property type="match status" value="1"/>
</dbReference>
<feature type="binding site" evidence="3">
    <location>
        <position position="101"/>
    </location>
    <ligand>
        <name>substrate</name>
    </ligand>
</feature>
<dbReference type="PANTHER" id="PTHR10907:SF47">
    <property type="entry name" value="REGUCALCIN"/>
    <property type="match status" value="1"/>
</dbReference>
<feature type="domain" description="SMP-30/Gluconolactonase/LRE-like region" evidence="4">
    <location>
        <begin position="16"/>
        <end position="261"/>
    </location>
</feature>
<evidence type="ECO:0000313" key="6">
    <source>
        <dbReference type="Proteomes" id="UP000646365"/>
    </source>
</evidence>
<protein>
    <submittedName>
        <fullName evidence="5">Gluconolactonase</fullName>
    </submittedName>
</protein>
<dbReference type="GO" id="GO:0019853">
    <property type="term" value="P:L-ascorbic acid biosynthetic process"/>
    <property type="evidence" value="ECO:0007669"/>
    <property type="project" value="TreeGrafter"/>
</dbReference>
<organism evidence="5 6">
    <name type="scientific">Aliidongia dinghuensis</name>
    <dbReference type="NCBI Taxonomy" id="1867774"/>
    <lineage>
        <taxon>Bacteria</taxon>
        <taxon>Pseudomonadati</taxon>
        <taxon>Pseudomonadota</taxon>
        <taxon>Alphaproteobacteria</taxon>
        <taxon>Rhodospirillales</taxon>
        <taxon>Dongiaceae</taxon>
        <taxon>Aliidongia</taxon>
    </lineage>
</organism>
<sequence>MSDLVARLVLDAHALVGESPVWCEREQVLWWVDIDGFLLHRFDPASGADRQWNLGEEIGCLALRATGGLVLALKTGFAFFDPVTGTLDRLIDPEGDIPENRFNDGTCDTRGRFWAGTMRMHKHGIQPTGAVYRLDPDGTCTKQMDGFWTINGMAFSPDGRRFYFSDSTAAVRTIWVADYDPETGTPGPRRLFCDTRSLAGRPDGGAVDAEGCYWMAGITGGELVRFTPDGAIDRVVRMPVKRPTKLAFGGPEFATGYVTSLGSNNWRETGDAAEAGGLFSLDLRVRGLPANRFGG</sequence>
<comment type="cofactor">
    <cofactor evidence="3">
        <name>Zn(2+)</name>
        <dbReference type="ChEBI" id="CHEBI:29105"/>
    </cofactor>
    <text evidence="3">Binds 1 divalent metal cation per subunit.</text>
</comment>
<feature type="binding site" evidence="3">
    <location>
        <position position="151"/>
    </location>
    <ligand>
        <name>a divalent metal cation</name>
        <dbReference type="ChEBI" id="CHEBI:60240"/>
    </ligand>
</feature>
<dbReference type="InterPro" id="IPR011042">
    <property type="entry name" value="6-blade_b-propeller_TolB-like"/>
</dbReference>
<reference evidence="5" key="1">
    <citation type="journal article" date="2014" name="Int. J. Syst. Evol. Microbiol.">
        <title>Complete genome sequence of Corynebacterium casei LMG S-19264T (=DSM 44701T), isolated from a smear-ripened cheese.</title>
        <authorList>
            <consortium name="US DOE Joint Genome Institute (JGI-PGF)"/>
            <person name="Walter F."/>
            <person name="Albersmeier A."/>
            <person name="Kalinowski J."/>
            <person name="Ruckert C."/>
        </authorList>
    </citation>
    <scope>NUCLEOTIDE SEQUENCE</scope>
    <source>
        <strain evidence="5">CGMCC 1.15725</strain>
    </source>
</reference>
<dbReference type="PRINTS" id="PR01790">
    <property type="entry name" value="SMP30FAMILY"/>
</dbReference>
<dbReference type="InterPro" id="IPR013658">
    <property type="entry name" value="SGL"/>
</dbReference>
<evidence type="ECO:0000256" key="1">
    <source>
        <dbReference type="ARBA" id="ARBA00008853"/>
    </source>
</evidence>
<dbReference type="RefSeq" id="WP_189045585.1">
    <property type="nucleotide sequence ID" value="NZ_BMJQ01000005.1"/>
</dbReference>
<dbReference type="Proteomes" id="UP000646365">
    <property type="component" value="Unassembled WGS sequence"/>
</dbReference>
<dbReference type="EMBL" id="BMJQ01000005">
    <property type="protein sequence ID" value="GGF15850.1"/>
    <property type="molecule type" value="Genomic_DNA"/>
</dbReference>
<name>A0A8J2YSN6_9PROT</name>
<dbReference type="GO" id="GO:0004341">
    <property type="term" value="F:gluconolactonase activity"/>
    <property type="evidence" value="ECO:0007669"/>
    <property type="project" value="TreeGrafter"/>
</dbReference>
<accession>A0A8J2YSN6</accession>
<dbReference type="InterPro" id="IPR005511">
    <property type="entry name" value="SMP-30"/>
</dbReference>
<keyword evidence="3" id="KW-0479">Metal-binding</keyword>
<evidence type="ECO:0000313" key="5">
    <source>
        <dbReference type="EMBL" id="GGF15850.1"/>
    </source>
</evidence>